<name>A0ABT4W083_9RHOB</name>
<keyword evidence="2" id="KW-1185">Reference proteome</keyword>
<dbReference type="EMBL" id="JAQIIO010000002">
    <property type="protein sequence ID" value="MDA5093242.1"/>
    <property type="molecule type" value="Genomic_DNA"/>
</dbReference>
<accession>A0ABT4W083</accession>
<sequence>MVLKAGIILAAPSLFFGKGLGEIGATQVMQFHDAGKRVDTGQLGIEACVVAIRIPAFDLIVIVALEIGVGISVAATRCAFAPAFVVELLSGGRCLRAGHRHG</sequence>
<dbReference type="Proteomes" id="UP001528040">
    <property type="component" value="Unassembled WGS sequence"/>
</dbReference>
<evidence type="ECO:0000313" key="1">
    <source>
        <dbReference type="EMBL" id="MDA5093242.1"/>
    </source>
</evidence>
<proteinExistence type="predicted"/>
<reference evidence="1 2" key="1">
    <citation type="submission" date="2023-01" db="EMBL/GenBank/DDBJ databases">
        <authorList>
            <person name="Yoon J.-W."/>
        </authorList>
    </citation>
    <scope>NUCLEOTIDE SEQUENCE [LARGE SCALE GENOMIC DNA]</scope>
    <source>
        <strain evidence="1 2">KMU-50</strain>
    </source>
</reference>
<dbReference type="RefSeq" id="WP_271052931.1">
    <property type="nucleotide sequence ID" value="NZ_JAQIIO010000002.1"/>
</dbReference>
<protein>
    <submittedName>
        <fullName evidence="1">Uncharacterized protein</fullName>
    </submittedName>
</protein>
<comment type="caution">
    <text evidence="1">The sequence shown here is derived from an EMBL/GenBank/DDBJ whole genome shotgun (WGS) entry which is preliminary data.</text>
</comment>
<gene>
    <name evidence="1" type="ORF">O2N63_04000</name>
</gene>
<evidence type="ECO:0000313" key="2">
    <source>
        <dbReference type="Proteomes" id="UP001528040"/>
    </source>
</evidence>
<organism evidence="1 2">
    <name type="scientific">Aliiroseovarius salicola</name>
    <dbReference type="NCBI Taxonomy" id="3009082"/>
    <lineage>
        <taxon>Bacteria</taxon>
        <taxon>Pseudomonadati</taxon>
        <taxon>Pseudomonadota</taxon>
        <taxon>Alphaproteobacteria</taxon>
        <taxon>Rhodobacterales</taxon>
        <taxon>Paracoccaceae</taxon>
        <taxon>Aliiroseovarius</taxon>
    </lineage>
</organism>